<reference evidence="7 8" key="1">
    <citation type="submission" date="2022-04" db="EMBL/GenBank/DDBJ databases">
        <title>Identification of a novel bacterium isolated from mangrove sediments.</title>
        <authorList>
            <person name="Pan X."/>
        </authorList>
    </citation>
    <scope>NUCLEOTIDE SEQUENCE [LARGE SCALE GENOMIC DNA]</scope>
    <source>
        <strain evidence="7 8">B2638</strain>
    </source>
</reference>
<evidence type="ECO:0000256" key="5">
    <source>
        <dbReference type="SAM" id="Phobius"/>
    </source>
</evidence>
<keyword evidence="4 5" id="KW-0472">Membrane</keyword>
<evidence type="ECO:0000313" key="8">
    <source>
        <dbReference type="Proteomes" id="UP001202281"/>
    </source>
</evidence>
<dbReference type="InterPro" id="IPR006977">
    <property type="entry name" value="Yip1_dom"/>
</dbReference>
<dbReference type="RefSeq" id="WP_243917002.1">
    <property type="nucleotide sequence ID" value="NZ_JALHLG010000001.1"/>
</dbReference>
<comment type="subcellular location">
    <subcellularLocation>
        <location evidence="1">Membrane</location>
        <topology evidence="1">Multi-pass membrane protein</topology>
    </subcellularLocation>
</comment>
<feature type="transmembrane region" description="Helical" evidence="5">
    <location>
        <begin position="121"/>
        <end position="141"/>
    </location>
</feature>
<dbReference type="Pfam" id="PF04893">
    <property type="entry name" value="Yip1"/>
    <property type="match status" value="1"/>
</dbReference>
<keyword evidence="3 5" id="KW-1133">Transmembrane helix</keyword>
<evidence type="ECO:0000256" key="4">
    <source>
        <dbReference type="ARBA" id="ARBA00023136"/>
    </source>
</evidence>
<organism evidence="7 8">
    <name type="scientific">Novosphingobium beihaiensis</name>
    <dbReference type="NCBI Taxonomy" id="2930389"/>
    <lineage>
        <taxon>Bacteria</taxon>
        <taxon>Pseudomonadati</taxon>
        <taxon>Pseudomonadota</taxon>
        <taxon>Alphaproteobacteria</taxon>
        <taxon>Sphingomonadales</taxon>
        <taxon>Sphingomonadaceae</taxon>
        <taxon>Novosphingobium</taxon>
    </lineage>
</organism>
<feature type="transmembrane region" description="Helical" evidence="5">
    <location>
        <begin position="147"/>
        <end position="166"/>
    </location>
</feature>
<protein>
    <submittedName>
        <fullName evidence="7">YIP1 family protein</fullName>
    </submittedName>
</protein>
<evidence type="ECO:0000259" key="6">
    <source>
        <dbReference type="Pfam" id="PF04893"/>
    </source>
</evidence>
<feature type="transmembrane region" description="Helical" evidence="5">
    <location>
        <begin position="178"/>
        <end position="201"/>
    </location>
</feature>
<comment type="caution">
    <text evidence="7">The sequence shown here is derived from an EMBL/GenBank/DDBJ whole genome shotgun (WGS) entry which is preliminary data.</text>
</comment>
<sequence>MESSGSAGPPSLAERAKAIILTPKSEWKRITGEDDTTTRTVTTGYFVPLALLGPVCGVIGTILYGGNSIGPYAEAYHPSLVSAVIGAAVAFVLTLISFFLLTVVADLLARKFGAQQGSDRAFKLIAYSATPALLVGILSIWPPLAPLHILAFYGLYLLYTGAVPMLEMPQDKAMPYTIVLVLCAFVLNLIIGALSVANMALLGGMGLLS</sequence>
<accession>A0ABT0BJT2</accession>
<feature type="transmembrane region" description="Helical" evidence="5">
    <location>
        <begin position="84"/>
        <end position="109"/>
    </location>
</feature>
<evidence type="ECO:0000256" key="3">
    <source>
        <dbReference type="ARBA" id="ARBA00022989"/>
    </source>
</evidence>
<proteinExistence type="predicted"/>
<keyword evidence="8" id="KW-1185">Reference proteome</keyword>
<gene>
    <name evidence="7" type="ORF">MTR66_00585</name>
</gene>
<dbReference type="Proteomes" id="UP001202281">
    <property type="component" value="Unassembled WGS sequence"/>
</dbReference>
<evidence type="ECO:0000256" key="2">
    <source>
        <dbReference type="ARBA" id="ARBA00022692"/>
    </source>
</evidence>
<evidence type="ECO:0000313" key="7">
    <source>
        <dbReference type="EMBL" id="MCJ2185305.1"/>
    </source>
</evidence>
<name>A0ABT0BJT2_9SPHN</name>
<keyword evidence="2 5" id="KW-0812">Transmembrane</keyword>
<feature type="transmembrane region" description="Helical" evidence="5">
    <location>
        <begin position="45"/>
        <end position="64"/>
    </location>
</feature>
<evidence type="ECO:0000256" key="1">
    <source>
        <dbReference type="ARBA" id="ARBA00004141"/>
    </source>
</evidence>
<feature type="domain" description="Yip1" evidence="6">
    <location>
        <begin position="18"/>
        <end position="187"/>
    </location>
</feature>
<dbReference type="EMBL" id="JALHLG010000001">
    <property type="protein sequence ID" value="MCJ2185305.1"/>
    <property type="molecule type" value="Genomic_DNA"/>
</dbReference>